<keyword evidence="2 10" id="KW-0690">Ribosome biogenesis</keyword>
<comment type="cofactor">
    <cofactor evidence="10">
        <name>Zn(2+)</name>
        <dbReference type="ChEBI" id="CHEBI:29105"/>
    </cofactor>
    <text evidence="10">Binds 1 zinc ion per subunit.</text>
</comment>
<evidence type="ECO:0000256" key="6">
    <source>
        <dbReference type="ARBA" id="ARBA00022801"/>
    </source>
</evidence>
<evidence type="ECO:0000256" key="3">
    <source>
        <dbReference type="ARBA" id="ARBA00022723"/>
    </source>
</evidence>
<dbReference type="NCBIfam" id="TIGR00157">
    <property type="entry name" value="ribosome small subunit-dependent GTPase A"/>
    <property type="match status" value="1"/>
</dbReference>
<keyword evidence="14" id="KW-1185">Reference proteome</keyword>
<dbReference type="InterPro" id="IPR010914">
    <property type="entry name" value="RsgA_GTPase_dom"/>
</dbReference>
<evidence type="ECO:0000259" key="11">
    <source>
        <dbReference type="PROSITE" id="PS50936"/>
    </source>
</evidence>
<protein>
    <recommendedName>
        <fullName evidence="10">Small ribosomal subunit biogenesis GTPase RsgA</fullName>
        <ecNumber evidence="10">3.6.1.-</ecNumber>
    </recommendedName>
</protein>
<keyword evidence="5 10" id="KW-0547">Nucleotide-binding</keyword>
<dbReference type="AlphaFoldDB" id="A0A5C1QP12"/>
<dbReference type="CDD" id="cd01854">
    <property type="entry name" value="YjeQ_EngC"/>
    <property type="match status" value="1"/>
</dbReference>
<comment type="subcellular location">
    <subcellularLocation>
        <location evidence="10">Cytoplasm</location>
    </subcellularLocation>
</comment>
<sequence length="377" mass="42579">MNILCRRKSLDKSDLHQNPVKIEDWGWNTQWEEAFSLYRTQGLDCGRVIRESHHIYTLITAQGECLCEVSGAFQYKAIGPQDYPVTGDWCALRRAGKGHGVLEARLPRKTAFSRQTAGNRSDEQVLAANIDTIGLVFAIDGGRNFTKGSLERYYTLAKHSGAEIQILLNKADLCSEEERSWALNSAAEAAPGCRILLVSALTGLGLDQCNRKKGETIALTGPSGVGKSTLINSLSGTNLQKTRSQRENDKRGRHTTTHRQMFRLPSGALFIDTPGMKELQMWGDLQDVDAVFTDIVQIAEACQFSDCRHEQEPGCALQAALQSGELDERRYANYLKLKREIDFLNRRQNDQAKRNEKDRWKKIAKFQKEMTKERRNR</sequence>
<dbReference type="GO" id="GO:0003924">
    <property type="term" value="F:GTPase activity"/>
    <property type="evidence" value="ECO:0007669"/>
    <property type="project" value="UniProtKB-UniRule"/>
</dbReference>
<feature type="binding site" evidence="10">
    <location>
        <begin position="169"/>
        <end position="172"/>
    </location>
    <ligand>
        <name>GTP</name>
        <dbReference type="ChEBI" id="CHEBI:37565"/>
    </ligand>
</feature>
<dbReference type="OrthoDB" id="9809485at2"/>
<evidence type="ECO:0000256" key="8">
    <source>
        <dbReference type="ARBA" id="ARBA00022884"/>
    </source>
</evidence>
<dbReference type="SUPFAM" id="SSF52540">
    <property type="entry name" value="P-loop containing nucleoside triphosphate hydrolases"/>
    <property type="match status" value="1"/>
</dbReference>
<accession>A0A5C1QP12</accession>
<comment type="similarity">
    <text evidence="10">Belongs to the TRAFAC class YlqF/YawG GTPase family. RsgA subfamily.</text>
</comment>
<keyword evidence="1 10" id="KW-0963">Cytoplasm</keyword>
<evidence type="ECO:0000313" key="13">
    <source>
        <dbReference type="EMBL" id="QEN08730.1"/>
    </source>
</evidence>
<dbReference type="GO" id="GO:0005525">
    <property type="term" value="F:GTP binding"/>
    <property type="evidence" value="ECO:0007669"/>
    <property type="project" value="UniProtKB-UniRule"/>
</dbReference>
<comment type="function">
    <text evidence="10">One of several proteins that assist in the late maturation steps of the functional core of the 30S ribosomal subunit. Helps release RbfA from mature subunits. May play a role in the assembly of ribosomal proteins into the subunit. Circularly permuted GTPase that catalyzes slow GTP hydrolysis, GTPase activity is stimulated by the 30S ribosomal subunit.</text>
</comment>
<dbReference type="GO" id="GO:0042274">
    <property type="term" value="P:ribosomal small subunit biogenesis"/>
    <property type="evidence" value="ECO:0007669"/>
    <property type="project" value="UniProtKB-UniRule"/>
</dbReference>
<gene>
    <name evidence="10 13" type="primary">rsgA</name>
    <name evidence="13" type="ORF">EXM22_12290</name>
</gene>
<keyword evidence="4 10" id="KW-0699">rRNA-binding</keyword>
<dbReference type="InterPro" id="IPR027417">
    <property type="entry name" value="P-loop_NTPase"/>
</dbReference>
<evidence type="ECO:0000259" key="12">
    <source>
        <dbReference type="PROSITE" id="PS51721"/>
    </source>
</evidence>
<feature type="domain" description="EngC GTPase" evidence="11">
    <location>
        <begin position="128"/>
        <end position="277"/>
    </location>
</feature>
<name>A0A5C1QP12_9SPIO</name>
<evidence type="ECO:0000256" key="4">
    <source>
        <dbReference type="ARBA" id="ARBA00022730"/>
    </source>
</evidence>
<dbReference type="GO" id="GO:0019843">
    <property type="term" value="F:rRNA binding"/>
    <property type="evidence" value="ECO:0007669"/>
    <property type="project" value="UniProtKB-KW"/>
</dbReference>
<keyword evidence="3 10" id="KW-0479">Metal-binding</keyword>
<feature type="binding site" evidence="10">
    <location>
        <position position="302"/>
    </location>
    <ligand>
        <name>Zn(2+)</name>
        <dbReference type="ChEBI" id="CHEBI:29105"/>
    </ligand>
</feature>
<proteinExistence type="inferred from homology"/>
<dbReference type="Gene3D" id="3.40.50.300">
    <property type="entry name" value="P-loop containing nucleotide triphosphate hydrolases"/>
    <property type="match status" value="1"/>
</dbReference>
<feature type="domain" description="CP-type G" evidence="12">
    <location>
        <begin position="119"/>
        <end position="279"/>
    </location>
</feature>
<dbReference type="Gene3D" id="1.10.40.50">
    <property type="entry name" value="Probable gtpase engc, domain 3"/>
    <property type="match status" value="1"/>
</dbReference>
<dbReference type="InterPro" id="IPR004881">
    <property type="entry name" value="Ribosome_biogen_GTPase_RsgA"/>
</dbReference>
<dbReference type="InterPro" id="IPR030378">
    <property type="entry name" value="G_CP_dom"/>
</dbReference>
<dbReference type="GO" id="GO:0005737">
    <property type="term" value="C:cytoplasm"/>
    <property type="evidence" value="ECO:0007669"/>
    <property type="project" value="UniProtKB-SubCell"/>
</dbReference>
<dbReference type="GO" id="GO:0046872">
    <property type="term" value="F:metal ion binding"/>
    <property type="evidence" value="ECO:0007669"/>
    <property type="project" value="UniProtKB-KW"/>
</dbReference>
<evidence type="ECO:0000256" key="1">
    <source>
        <dbReference type="ARBA" id="ARBA00022490"/>
    </source>
</evidence>
<keyword evidence="7 10" id="KW-0862">Zinc</keyword>
<evidence type="ECO:0000313" key="14">
    <source>
        <dbReference type="Proteomes" id="UP000324209"/>
    </source>
</evidence>
<dbReference type="Proteomes" id="UP000324209">
    <property type="component" value="Chromosome"/>
</dbReference>
<keyword evidence="6 10" id="KW-0378">Hydrolase</keyword>
<feature type="binding site" evidence="10">
    <location>
        <begin position="221"/>
        <end position="229"/>
    </location>
    <ligand>
        <name>GTP</name>
        <dbReference type="ChEBI" id="CHEBI:37565"/>
    </ligand>
</feature>
<evidence type="ECO:0000256" key="7">
    <source>
        <dbReference type="ARBA" id="ARBA00022833"/>
    </source>
</evidence>
<organism evidence="13 14">
    <name type="scientific">Oceanispirochaeta crateris</name>
    <dbReference type="NCBI Taxonomy" id="2518645"/>
    <lineage>
        <taxon>Bacteria</taxon>
        <taxon>Pseudomonadati</taxon>
        <taxon>Spirochaetota</taxon>
        <taxon>Spirochaetia</taxon>
        <taxon>Spirochaetales</taxon>
        <taxon>Spirochaetaceae</taxon>
        <taxon>Oceanispirochaeta</taxon>
    </lineage>
</organism>
<feature type="binding site" evidence="10">
    <location>
        <position position="309"/>
    </location>
    <ligand>
        <name>Zn(2+)</name>
        <dbReference type="ChEBI" id="CHEBI:29105"/>
    </ligand>
</feature>
<dbReference type="HAMAP" id="MF_01820">
    <property type="entry name" value="GTPase_RsgA"/>
    <property type="match status" value="1"/>
</dbReference>
<dbReference type="PANTHER" id="PTHR32120">
    <property type="entry name" value="SMALL RIBOSOMAL SUBUNIT BIOGENESIS GTPASE RSGA"/>
    <property type="match status" value="1"/>
</dbReference>
<dbReference type="PROSITE" id="PS50936">
    <property type="entry name" value="ENGC_GTPASE"/>
    <property type="match status" value="1"/>
</dbReference>
<reference evidence="13 14" key="1">
    <citation type="submission" date="2019-02" db="EMBL/GenBank/DDBJ databases">
        <title>Complete Genome Sequence and Methylome Analysis of free living Spirochaetas.</title>
        <authorList>
            <person name="Fomenkov A."/>
            <person name="Dubinina G."/>
            <person name="Leshcheva N."/>
            <person name="Mikheeva N."/>
            <person name="Grabovich M."/>
            <person name="Vincze T."/>
            <person name="Roberts R.J."/>
        </authorList>
    </citation>
    <scope>NUCLEOTIDE SEQUENCE [LARGE SCALE GENOMIC DNA]</scope>
    <source>
        <strain evidence="13 14">K2</strain>
    </source>
</reference>
<dbReference type="EMBL" id="CP036150">
    <property type="protein sequence ID" value="QEN08730.1"/>
    <property type="molecule type" value="Genomic_DNA"/>
</dbReference>
<evidence type="ECO:0000256" key="2">
    <source>
        <dbReference type="ARBA" id="ARBA00022517"/>
    </source>
</evidence>
<evidence type="ECO:0000256" key="5">
    <source>
        <dbReference type="ARBA" id="ARBA00022741"/>
    </source>
</evidence>
<evidence type="ECO:0000256" key="10">
    <source>
        <dbReference type="HAMAP-Rule" id="MF_01820"/>
    </source>
</evidence>
<feature type="binding site" evidence="10">
    <location>
        <position position="307"/>
    </location>
    <ligand>
        <name>Zn(2+)</name>
        <dbReference type="ChEBI" id="CHEBI:29105"/>
    </ligand>
</feature>
<feature type="binding site" evidence="10">
    <location>
        <position position="315"/>
    </location>
    <ligand>
        <name>Zn(2+)</name>
        <dbReference type="ChEBI" id="CHEBI:29105"/>
    </ligand>
</feature>
<dbReference type="KEGG" id="ock:EXM22_12290"/>
<dbReference type="PANTHER" id="PTHR32120:SF10">
    <property type="entry name" value="SMALL RIBOSOMAL SUBUNIT BIOGENESIS GTPASE RSGA"/>
    <property type="match status" value="1"/>
</dbReference>
<dbReference type="EC" id="3.6.1.-" evidence="10"/>
<keyword evidence="9 10" id="KW-0342">GTP-binding</keyword>
<evidence type="ECO:0000256" key="9">
    <source>
        <dbReference type="ARBA" id="ARBA00023134"/>
    </source>
</evidence>
<keyword evidence="8 10" id="KW-0694">RNA-binding</keyword>
<dbReference type="Pfam" id="PF03193">
    <property type="entry name" value="RsgA_GTPase"/>
    <property type="match status" value="1"/>
</dbReference>
<comment type="subunit">
    <text evidence="10">Monomer. Associates with 30S ribosomal subunit, binds 16S rRNA.</text>
</comment>
<dbReference type="PROSITE" id="PS51721">
    <property type="entry name" value="G_CP"/>
    <property type="match status" value="1"/>
</dbReference>